<sequence>MGDFNEILYLSEKELGIDRSGRQMDEFQRTLDTRLLRVLGFHGCPFTWSNGRIWEKLILCRLDRCIGTTNWLSLFRQVYVSHEVCGASDHCLIVISLYGAPRAKHKKRKYIKFEVMWVKEIRCKDIIQEVWKGNERRSGVPYLLAKALRCRENLDKGNQSTLGNIRKQVNEQILRNTLHNEGDRLVIKNTIPINLMISWRWKR</sequence>
<dbReference type="PANTHER" id="PTHR33710">
    <property type="entry name" value="BNAC02G09200D PROTEIN"/>
    <property type="match status" value="1"/>
</dbReference>
<reference evidence="2" key="1">
    <citation type="submission" date="2016-04" db="EMBL/GenBank/DDBJ databases">
        <title>Cephalotus genome sequencing.</title>
        <authorList>
            <person name="Fukushima K."/>
            <person name="Hasebe M."/>
            <person name="Fang X."/>
        </authorList>
    </citation>
    <scope>NUCLEOTIDE SEQUENCE [LARGE SCALE GENOMIC DNA]</scope>
    <source>
        <strain evidence="2">cv. St1</strain>
    </source>
</reference>
<evidence type="ECO:0000313" key="2">
    <source>
        <dbReference type="Proteomes" id="UP000187406"/>
    </source>
</evidence>
<protein>
    <recommendedName>
        <fullName evidence="3">Exo_endo_phos domain-containing protein</fullName>
    </recommendedName>
</protein>
<evidence type="ECO:0008006" key="3">
    <source>
        <dbReference type="Google" id="ProtNLM"/>
    </source>
</evidence>
<keyword evidence="2" id="KW-1185">Reference proteome</keyword>
<accession>A0A1Q3BTG7</accession>
<name>A0A1Q3BTG7_CEPFO</name>
<proteinExistence type="predicted"/>
<evidence type="ECO:0000313" key="1">
    <source>
        <dbReference type="EMBL" id="GAV71271.1"/>
    </source>
</evidence>
<dbReference type="Proteomes" id="UP000187406">
    <property type="component" value="Unassembled WGS sequence"/>
</dbReference>
<dbReference type="EMBL" id="BDDD01000900">
    <property type="protein sequence ID" value="GAV71271.1"/>
    <property type="molecule type" value="Genomic_DNA"/>
</dbReference>
<dbReference type="STRING" id="3775.A0A1Q3BTG7"/>
<dbReference type="Gene3D" id="3.60.10.10">
    <property type="entry name" value="Endonuclease/exonuclease/phosphatase"/>
    <property type="match status" value="1"/>
</dbReference>
<organism evidence="1 2">
    <name type="scientific">Cephalotus follicularis</name>
    <name type="common">Albany pitcher plant</name>
    <dbReference type="NCBI Taxonomy" id="3775"/>
    <lineage>
        <taxon>Eukaryota</taxon>
        <taxon>Viridiplantae</taxon>
        <taxon>Streptophyta</taxon>
        <taxon>Embryophyta</taxon>
        <taxon>Tracheophyta</taxon>
        <taxon>Spermatophyta</taxon>
        <taxon>Magnoliopsida</taxon>
        <taxon>eudicotyledons</taxon>
        <taxon>Gunneridae</taxon>
        <taxon>Pentapetalae</taxon>
        <taxon>rosids</taxon>
        <taxon>fabids</taxon>
        <taxon>Oxalidales</taxon>
        <taxon>Cephalotaceae</taxon>
        <taxon>Cephalotus</taxon>
    </lineage>
</organism>
<dbReference type="InterPro" id="IPR036691">
    <property type="entry name" value="Endo/exonu/phosph_ase_sf"/>
</dbReference>
<dbReference type="AlphaFoldDB" id="A0A1Q3BTG7"/>
<comment type="caution">
    <text evidence="1">The sequence shown here is derived from an EMBL/GenBank/DDBJ whole genome shotgun (WGS) entry which is preliminary data.</text>
</comment>
<dbReference type="OrthoDB" id="1748181at2759"/>
<dbReference type="SUPFAM" id="SSF56219">
    <property type="entry name" value="DNase I-like"/>
    <property type="match status" value="1"/>
</dbReference>
<dbReference type="InParanoid" id="A0A1Q3BTG7"/>
<dbReference type="PANTHER" id="PTHR33710:SF86">
    <property type="entry name" value="VIRAL MOVEMENT PROTEIN"/>
    <property type="match status" value="1"/>
</dbReference>
<gene>
    <name evidence="1" type="ORF">CFOL_v3_14765</name>
</gene>